<protein>
    <submittedName>
        <fullName evidence="1">Uncharacterized protein</fullName>
    </submittedName>
</protein>
<dbReference type="Pfam" id="PF11848">
    <property type="entry name" value="DUF3368"/>
    <property type="match status" value="1"/>
</dbReference>
<dbReference type="RefSeq" id="WP_272110128.1">
    <property type="nucleotide sequence ID" value="NZ_JAQMTI010000130.1"/>
</dbReference>
<evidence type="ECO:0000313" key="2">
    <source>
        <dbReference type="Proteomes" id="UP001211711"/>
    </source>
</evidence>
<name>A0ABT4ZR80_9CYAN</name>
<dbReference type="Proteomes" id="UP001211711">
    <property type="component" value="Unassembled WGS sequence"/>
</dbReference>
<dbReference type="EMBL" id="JAQMTI010000130">
    <property type="protein sequence ID" value="MDB9441897.1"/>
    <property type="molecule type" value="Genomic_DNA"/>
</dbReference>
<accession>A0ABT4ZR80</accession>
<sequence length="45" mass="5051">MLNYSVLNSSVIVNTSPLLYLHQVGHLELLQKLYSEILTPPAVIE</sequence>
<gene>
    <name evidence="1" type="ORF">PN497_11065</name>
</gene>
<organism evidence="1 2">
    <name type="scientific">Sphaerospermopsis kisseleviana CS-549</name>
    <dbReference type="NCBI Taxonomy" id="3021783"/>
    <lineage>
        <taxon>Bacteria</taxon>
        <taxon>Bacillati</taxon>
        <taxon>Cyanobacteriota</taxon>
        <taxon>Cyanophyceae</taxon>
        <taxon>Nostocales</taxon>
        <taxon>Aphanizomenonaceae</taxon>
        <taxon>Sphaerospermopsis</taxon>
        <taxon>Sphaerospermopsis kisseleviana</taxon>
    </lineage>
</organism>
<keyword evidence="2" id="KW-1185">Reference proteome</keyword>
<dbReference type="InterPro" id="IPR021799">
    <property type="entry name" value="PIN-like_prokaryotic"/>
</dbReference>
<reference evidence="1 2" key="1">
    <citation type="submission" date="2023-01" db="EMBL/GenBank/DDBJ databases">
        <title>Genomes from the Australian National Cyanobacteria Reference Collection.</title>
        <authorList>
            <person name="Willis A."/>
            <person name="Lee E.M.F."/>
        </authorList>
    </citation>
    <scope>NUCLEOTIDE SEQUENCE [LARGE SCALE GENOMIC DNA]</scope>
    <source>
        <strain evidence="1 2">CS-549</strain>
    </source>
</reference>
<comment type="caution">
    <text evidence="1">The sequence shown here is derived from an EMBL/GenBank/DDBJ whole genome shotgun (WGS) entry which is preliminary data.</text>
</comment>
<proteinExistence type="predicted"/>
<evidence type="ECO:0000313" key="1">
    <source>
        <dbReference type="EMBL" id="MDB9441897.1"/>
    </source>
</evidence>